<keyword evidence="5 7" id="KW-1133">Transmembrane helix</keyword>
<feature type="transmembrane region" description="Helical" evidence="7">
    <location>
        <begin position="6"/>
        <end position="25"/>
    </location>
</feature>
<evidence type="ECO:0000256" key="3">
    <source>
        <dbReference type="ARBA" id="ARBA00022475"/>
    </source>
</evidence>
<reference evidence="9" key="1">
    <citation type="submission" date="2021-01" db="EMBL/GenBank/DDBJ databases">
        <title>Genome public.</title>
        <authorList>
            <person name="Liu C."/>
            <person name="Sun Q."/>
        </authorList>
    </citation>
    <scope>NUCLEOTIDE SEQUENCE</scope>
    <source>
        <strain evidence="9">M6</strain>
    </source>
</reference>
<dbReference type="AlphaFoldDB" id="A0A934TY02"/>
<comment type="caution">
    <text evidence="9">The sequence shown here is derived from an EMBL/GenBank/DDBJ whole genome shotgun (WGS) entry which is preliminary data.</text>
</comment>
<evidence type="ECO:0000313" key="9">
    <source>
        <dbReference type="EMBL" id="MBK6087197.1"/>
    </source>
</evidence>
<evidence type="ECO:0000256" key="7">
    <source>
        <dbReference type="SAM" id="Phobius"/>
    </source>
</evidence>
<dbReference type="PANTHER" id="PTHR34582">
    <property type="entry name" value="UPF0702 TRANSMEMBRANE PROTEIN YCAP"/>
    <property type="match status" value="1"/>
</dbReference>
<evidence type="ECO:0000259" key="8">
    <source>
        <dbReference type="Pfam" id="PF04239"/>
    </source>
</evidence>
<keyword evidence="3" id="KW-1003">Cell membrane</keyword>
<feature type="transmembrane region" description="Helical" evidence="7">
    <location>
        <begin position="58"/>
        <end position="78"/>
    </location>
</feature>
<gene>
    <name evidence="9" type="ORF">JKK62_00750</name>
</gene>
<dbReference type="InterPro" id="IPR007353">
    <property type="entry name" value="DUF421"/>
</dbReference>
<name>A0A934TY02_9FIRM</name>
<evidence type="ECO:0000313" key="10">
    <source>
        <dbReference type="Proteomes" id="UP000633365"/>
    </source>
</evidence>
<accession>A0A934TY02</accession>
<dbReference type="Proteomes" id="UP000633365">
    <property type="component" value="Unassembled WGS sequence"/>
</dbReference>
<sequence length="226" mass="25556">MEFLTVILASLFSAAVLFIIAKIIGHKQVAQLEFFDYITGITIGSIAAELATTLDKPWWKPTVSMIVFGIITVVLSVLTRKFPRSRKFINGTPTIILNDGKLYRKNMKKAKLELSEFLLLCRQEGYFNLDDIQTAVYEYNGKLSILPVSTKRPLNPEDIALSPETEHIGTEVIMDGRVIGDNLKRKGLNETWLQKELKEQGYKNAKEIFLGICGDENKLTLYPLKD</sequence>
<organism evidence="9 10">
    <name type="scientific">Ruminococcus difficilis</name>
    <dbReference type="NCBI Taxonomy" id="2763069"/>
    <lineage>
        <taxon>Bacteria</taxon>
        <taxon>Bacillati</taxon>
        <taxon>Bacillota</taxon>
        <taxon>Clostridia</taxon>
        <taxon>Eubacteriales</taxon>
        <taxon>Oscillospiraceae</taxon>
        <taxon>Ruminococcus</taxon>
    </lineage>
</organism>
<proteinExistence type="inferred from homology"/>
<evidence type="ECO:0000256" key="4">
    <source>
        <dbReference type="ARBA" id="ARBA00022692"/>
    </source>
</evidence>
<feature type="domain" description="YetF C-terminal" evidence="8">
    <location>
        <begin position="81"/>
        <end position="211"/>
    </location>
</feature>
<dbReference type="Gene3D" id="3.30.240.20">
    <property type="entry name" value="bsu07140 like domains"/>
    <property type="match status" value="2"/>
</dbReference>
<evidence type="ECO:0000256" key="2">
    <source>
        <dbReference type="ARBA" id="ARBA00006448"/>
    </source>
</evidence>
<dbReference type="InterPro" id="IPR023090">
    <property type="entry name" value="UPF0702_alpha/beta_dom_sf"/>
</dbReference>
<dbReference type="EMBL" id="JAEQMG010000011">
    <property type="protein sequence ID" value="MBK6087197.1"/>
    <property type="molecule type" value="Genomic_DNA"/>
</dbReference>
<dbReference type="GO" id="GO:0005886">
    <property type="term" value="C:plasma membrane"/>
    <property type="evidence" value="ECO:0007669"/>
    <property type="project" value="UniProtKB-SubCell"/>
</dbReference>
<protein>
    <submittedName>
        <fullName evidence="9">DUF421 domain-containing protein</fullName>
    </submittedName>
</protein>
<dbReference type="RefSeq" id="WP_201426533.1">
    <property type="nucleotide sequence ID" value="NZ_JAEQMG010000011.1"/>
</dbReference>
<keyword evidence="4 7" id="KW-0812">Transmembrane</keyword>
<dbReference type="PANTHER" id="PTHR34582:SF7">
    <property type="entry name" value="UPF0702 TRANSMEMBRANE PROTEIN YDFS"/>
    <property type="match status" value="1"/>
</dbReference>
<comment type="subcellular location">
    <subcellularLocation>
        <location evidence="1">Cell membrane</location>
        <topology evidence="1">Multi-pass membrane protein</topology>
    </subcellularLocation>
</comment>
<comment type="similarity">
    <text evidence="2">Belongs to the UPF0702 family.</text>
</comment>
<evidence type="ECO:0000256" key="5">
    <source>
        <dbReference type="ARBA" id="ARBA00022989"/>
    </source>
</evidence>
<keyword evidence="10" id="KW-1185">Reference proteome</keyword>
<dbReference type="Pfam" id="PF04239">
    <property type="entry name" value="DUF421"/>
    <property type="match status" value="1"/>
</dbReference>
<evidence type="ECO:0000256" key="1">
    <source>
        <dbReference type="ARBA" id="ARBA00004651"/>
    </source>
</evidence>
<evidence type="ECO:0000256" key="6">
    <source>
        <dbReference type="ARBA" id="ARBA00023136"/>
    </source>
</evidence>
<keyword evidence="6 7" id="KW-0472">Membrane</keyword>
<feature type="transmembrane region" description="Helical" evidence="7">
    <location>
        <begin position="34"/>
        <end position="52"/>
    </location>
</feature>